<dbReference type="Proteomes" id="UP000649617">
    <property type="component" value="Unassembled WGS sequence"/>
</dbReference>
<evidence type="ECO:0000256" key="1">
    <source>
        <dbReference type="SAM" id="Phobius"/>
    </source>
</evidence>
<dbReference type="OrthoDB" id="2152248at2759"/>
<dbReference type="AlphaFoldDB" id="A0A812W474"/>
<keyword evidence="1" id="KW-0472">Membrane</keyword>
<protein>
    <submittedName>
        <fullName evidence="2">FtsH protein</fullName>
    </submittedName>
</protein>
<name>A0A812W474_SYMPI</name>
<dbReference type="EMBL" id="CAJNIZ010043748">
    <property type="protein sequence ID" value="CAE7667664.1"/>
    <property type="molecule type" value="Genomic_DNA"/>
</dbReference>
<proteinExistence type="predicted"/>
<sequence length="420" mass="47895">MVKDAWSAETGAGGPHVGDLRYFSRSYDPRQELEPAQETKTLVHEDGFPLRIKLEHKLVPSSVLMGNCRRSPLTGEVILNMDPAYPNFQVVDLAGRDRLPKNRLYLEKDEYLFKPVPLMYRTWLYQSFFLHPSGLGKASDLDYVVRQALSAFCLDVTIWDNRWSPVMAYAFIMFLSSLTLDSTIIALACGIGLLTCAFAVACNTAKAYQRERWLSLPFRVAFLCYILISFPAATVLEAIGSTLLFLLVSAEIILGDCYFFPSYRFHCKYDILRSLGYRVYVCARDGAVGMPAYVGRTPDRMPLQVVQLPKWTTQNHLIVELEGLMVELRPMREEDWTKAAQEFEETNVPITFVSLPLCEYDGPEVEDESDEEEDHLPKKMARGAVRGSTHLETLRAFRQAREIYGGNDQLDWMIQDLEYS</sequence>
<feature type="transmembrane region" description="Helical" evidence="1">
    <location>
        <begin position="168"/>
        <end position="201"/>
    </location>
</feature>
<organism evidence="2 3">
    <name type="scientific">Symbiodinium pilosum</name>
    <name type="common">Dinoflagellate</name>
    <dbReference type="NCBI Taxonomy" id="2952"/>
    <lineage>
        <taxon>Eukaryota</taxon>
        <taxon>Sar</taxon>
        <taxon>Alveolata</taxon>
        <taxon>Dinophyceae</taxon>
        <taxon>Suessiales</taxon>
        <taxon>Symbiodiniaceae</taxon>
        <taxon>Symbiodinium</taxon>
    </lineage>
</organism>
<keyword evidence="1" id="KW-0812">Transmembrane</keyword>
<comment type="caution">
    <text evidence="2">The sequence shown here is derived from an EMBL/GenBank/DDBJ whole genome shotgun (WGS) entry which is preliminary data.</text>
</comment>
<evidence type="ECO:0000313" key="2">
    <source>
        <dbReference type="EMBL" id="CAE7667664.1"/>
    </source>
</evidence>
<reference evidence="2" key="1">
    <citation type="submission" date="2021-02" db="EMBL/GenBank/DDBJ databases">
        <authorList>
            <person name="Dougan E. K."/>
            <person name="Rhodes N."/>
            <person name="Thang M."/>
            <person name="Chan C."/>
        </authorList>
    </citation>
    <scope>NUCLEOTIDE SEQUENCE</scope>
</reference>
<gene>
    <name evidence="2" type="primary">ftsH</name>
    <name evidence="2" type="ORF">SPIL2461_LOCUS18319</name>
</gene>
<keyword evidence="1" id="KW-1133">Transmembrane helix</keyword>
<keyword evidence="3" id="KW-1185">Reference proteome</keyword>
<accession>A0A812W474</accession>
<evidence type="ECO:0000313" key="3">
    <source>
        <dbReference type="Proteomes" id="UP000649617"/>
    </source>
</evidence>
<feature type="transmembrane region" description="Helical" evidence="1">
    <location>
        <begin position="238"/>
        <end position="260"/>
    </location>
</feature>
<feature type="transmembrane region" description="Helical" evidence="1">
    <location>
        <begin position="213"/>
        <end position="232"/>
    </location>
</feature>